<dbReference type="RefSeq" id="WP_146399085.1">
    <property type="nucleotide sequence ID" value="NZ_SJPJ01000001.1"/>
</dbReference>
<dbReference type="PANTHER" id="PTHR30294">
    <property type="entry name" value="MEMBRANE COMPONENT OF ABC TRANSPORTER YHHJ-RELATED"/>
    <property type="match status" value="1"/>
</dbReference>
<comment type="caution">
    <text evidence="7">The sequence shown here is derived from an EMBL/GenBank/DDBJ whole genome shotgun (WGS) entry which is preliminary data.</text>
</comment>
<dbReference type="OrthoDB" id="263860at2"/>
<accession>A0A5C5Z5E7</accession>
<dbReference type="PANTHER" id="PTHR30294:SF38">
    <property type="entry name" value="TRANSPORT PERMEASE PROTEIN"/>
    <property type="match status" value="1"/>
</dbReference>
<comment type="subcellular location">
    <subcellularLocation>
        <location evidence="1">Cell membrane</location>
        <topology evidence="1">Multi-pass membrane protein</topology>
    </subcellularLocation>
</comment>
<dbReference type="EMBL" id="SJPJ01000001">
    <property type="protein sequence ID" value="TWT82538.1"/>
    <property type="molecule type" value="Genomic_DNA"/>
</dbReference>
<dbReference type="InterPro" id="IPR051449">
    <property type="entry name" value="ABC-2_transporter_component"/>
</dbReference>
<keyword evidence="8" id="KW-1185">Reference proteome</keyword>
<feature type="transmembrane region" description="Helical" evidence="6">
    <location>
        <begin position="21"/>
        <end position="40"/>
    </location>
</feature>
<dbReference type="Proteomes" id="UP000315010">
    <property type="component" value="Unassembled WGS sequence"/>
</dbReference>
<evidence type="ECO:0000256" key="1">
    <source>
        <dbReference type="ARBA" id="ARBA00004651"/>
    </source>
</evidence>
<organism evidence="7 8">
    <name type="scientific">Novipirellula herctigrandis</name>
    <dbReference type="NCBI Taxonomy" id="2527986"/>
    <lineage>
        <taxon>Bacteria</taxon>
        <taxon>Pseudomonadati</taxon>
        <taxon>Planctomycetota</taxon>
        <taxon>Planctomycetia</taxon>
        <taxon>Pirellulales</taxon>
        <taxon>Pirellulaceae</taxon>
        <taxon>Novipirellula</taxon>
    </lineage>
</organism>
<gene>
    <name evidence="7" type="ORF">CA13_40010</name>
</gene>
<dbReference type="AlphaFoldDB" id="A0A5C5Z5E7"/>
<feature type="transmembrane region" description="Helical" evidence="6">
    <location>
        <begin position="191"/>
        <end position="209"/>
    </location>
</feature>
<evidence type="ECO:0000313" key="8">
    <source>
        <dbReference type="Proteomes" id="UP000315010"/>
    </source>
</evidence>
<evidence type="ECO:0000256" key="4">
    <source>
        <dbReference type="ARBA" id="ARBA00022989"/>
    </source>
</evidence>
<evidence type="ECO:0000256" key="2">
    <source>
        <dbReference type="ARBA" id="ARBA00022475"/>
    </source>
</evidence>
<sequence length="228" mass="25407">MNTIWVIASNDLRVFLKDKGGYFWLFVMPLVFIYFFGTAIHGGSGPPKDPRPTVFVQNEDRGYIGAVFLEQLEQEGFRLVDSEEGGDAVRTIRIPADLTEKVESAEHVDVEFLQQTDSEPQPAAMVEVRITRAIVGVTSAIFAVVSKETDSRLGEAQLRAMLQREKPVQLDVQFAGRREIPTGFEQAVPGYLVMFVLMNLLIFGGLAISQERSNPDYSRPLLRGVIGN</sequence>
<keyword evidence="3 6" id="KW-0812">Transmembrane</keyword>
<name>A0A5C5Z5E7_9BACT</name>
<evidence type="ECO:0000313" key="7">
    <source>
        <dbReference type="EMBL" id="TWT82538.1"/>
    </source>
</evidence>
<keyword evidence="4 6" id="KW-1133">Transmembrane helix</keyword>
<evidence type="ECO:0000256" key="6">
    <source>
        <dbReference type="SAM" id="Phobius"/>
    </source>
</evidence>
<evidence type="ECO:0000256" key="3">
    <source>
        <dbReference type="ARBA" id="ARBA00022692"/>
    </source>
</evidence>
<protein>
    <submittedName>
        <fullName evidence="7">ABC-2 family transporter protein</fullName>
    </submittedName>
</protein>
<keyword evidence="5 6" id="KW-0472">Membrane</keyword>
<evidence type="ECO:0000256" key="5">
    <source>
        <dbReference type="ARBA" id="ARBA00023136"/>
    </source>
</evidence>
<proteinExistence type="predicted"/>
<keyword evidence="2" id="KW-1003">Cell membrane</keyword>
<dbReference type="GO" id="GO:0005886">
    <property type="term" value="C:plasma membrane"/>
    <property type="evidence" value="ECO:0007669"/>
    <property type="project" value="UniProtKB-SubCell"/>
</dbReference>
<reference evidence="7 8" key="1">
    <citation type="submission" date="2019-02" db="EMBL/GenBank/DDBJ databases">
        <title>Deep-cultivation of Planctomycetes and their phenomic and genomic characterization uncovers novel biology.</title>
        <authorList>
            <person name="Wiegand S."/>
            <person name="Jogler M."/>
            <person name="Boedeker C."/>
            <person name="Pinto D."/>
            <person name="Vollmers J."/>
            <person name="Rivas-Marin E."/>
            <person name="Kohn T."/>
            <person name="Peeters S.H."/>
            <person name="Heuer A."/>
            <person name="Rast P."/>
            <person name="Oberbeckmann S."/>
            <person name="Bunk B."/>
            <person name="Jeske O."/>
            <person name="Meyerdierks A."/>
            <person name="Storesund J.E."/>
            <person name="Kallscheuer N."/>
            <person name="Luecker S."/>
            <person name="Lage O.M."/>
            <person name="Pohl T."/>
            <person name="Merkel B.J."/>
            <person name="Hornburger P."/>
            <person name="Mueller R.-W."/>
            <person name="Bruemmer F."/>
            <person name="Labrenz M."/>
            <person name="Spormann A.M."/>
            <person name="Op Den Camp H."/>
            <person name="Overmann J."/>
            <person name="Amann R."/>
            <person name="Jetten M.S.M."/>
            <person name="Mascher T."/>
            <person name="Medema M.H."/>
            <person name="Devos D.P."/>
            <person name="Kaster A.-K."/>
            <person name="Ovreas L."/>
            <person name="Rohde M."/>
            <person name="Galperin M.Y."/>
            <person name="Jogler C."/>
        </authorList>
    </citation>
    <scope>NUCLEOTIDE SEQUENCE [LARGE SCALE GENOMIC DNA]</scope>
    <source>
        <strain evidence="7 8">CA13</strain>
    </source>
</reference>